<keyword evidence="1" id="KW-0479">Metal-binding</keyword>
<reference evidence="4" key="1">
    <citation type="submission" date="2021-02" db="EMBL/GenBank/DDBJ databases">
        <authorList>
            <person name="Nowell W R."/>
        </authorList>
    </citation>
    <scope>NUCLEOTIDE SEQUENCE</scope>
</reference>
<evidence type="ECO:0000313" key="6">
    <source>
        <dbReference type="EMBL" id="CAF4528285.1"/>
    </source>
</evidence>
<evidence type="ECO:0000313" key="4">
    <source>
        <dbReference type="EMBL" id="CAF3456219.1"/>
    </source>
</evidence>
<dbReference type="Proteomes" id="UP000663869">
    <property type="component" value="Unassembled WGS sequence"/>
</dbReference>
<dbReference type="InterPro" id="IPR007527">
    <property type="entry name" value="Znf_SWIM"/>
</dbReference>
<organism evidence="4 7">
    <name type="scientific">Rotaria socialis</name>
    <dbReference type="NCBI Taxonomy" id="392032"/>
    <lineage>
        <taxon>Eukaryota</taxon>
        <taxon>Metazoa</taxon>
        <taxon>Spiralia</taxon>
        <taxon>Gnathifera</taxon>
        <taxon>Rotifera</taxon>
        <taxon>Eurotatoria</taxon>
        <taxon>Bdelloidea</taxon>
        <taxon>Philodinida</taxon>
        <taxon>Philodinidae</taxon>
        <taxon>Rotaria</taxon>
    </lineage>
</organism>
<gene>
    <name evidence="4" type="ORF">FME351_LOCUS13753</name>
    <name evidence="5" type="ORF">GRG538_LOCUS29307</name>
    <name evidence="6" type="ORF">TSG867_LOCUS23083</name>
</gene>
<evidence type="ECO:0000256" key="1">
    <source>
        <dbReference type="PROSITE-ProRule" id="PRU00325"/>
    </source>
</evidence>
<evidence type="ECO:0000259" key="3">
    <source>
        <dbReference type="PROSITE" id="PS50966"/>
    </source>
</evidence>
<evidence type="ECO:0000256" key="2">
    <source>
        <dbReference type="SAM" id="MobiDB-lite"/>
    </source>
</evidence>
<sequence length="158" mass="17753">MDDGPIRVQTANASSSDSESIYDSTVTSDPVDDEEINSDESSEAMDTIPLDENIDEQGIEVPIEISVFSKRLYYHTYSQFDSTQVIASYCTCIPDPWTVDCCLHIAAAIWLLGYERYQSTTNRQPSSTNITNVQYADDISDFEPSSDDEHNSYIYTSK</sequence>
<keyword evidence="1" id="KW-0863">Zinc-finger</keyword>
<dbReference type="GO" id="GO:0008270">
    <property type="term" value="F:zinc ion binding"/>
    <property type="evidence" value="ECO:0007669"/>
    <property type="project" value="UniProtKB-KW"/>
</dbReference>
<dbReference type="Proteomes" id="UP000663872">
    <property type="component" value="Unassembled WGS sequence"/>
</dbReference>
<evidence type="ECO:0000313" key="5">
    <source>
        <dbReference type="EMBL" id="CAF3715729.1"/>
    </source>
</evidence>
<dbReference type="EMBL" id="CAJNYT010005138">
    <property type="protein sequence ID" value="CAF3715729.1"/>
    <property type="molecule type" value="Genomic_DNA"/>
</dbReference>
<dbReference type="Proteomes" id="UP000663862">
    <property type="component" value="Unassembled WGS sequence"/>
</dbReference>
<dbReference type="EMBL" id="CAJOBQ010001947">
    <property type="protein sequence ID" value="CAF4528285.1"/>
    <property type="molecule type" value="Genomic_DNA"/>
</dbReference>
<name>A0A818E990_9BILA</name>
<comment type="caution">
    <text evidence="4">The sequence shown here is derived from an EMBL/GenBank/DDBJ whole genome shotgun (WGS) entry which is preliminary data.</text>
</comment>
<keyword evidence="1" id="KW-0862">Zinc</keyword>
<feature type="region of interest" description="Disordered" evidence="2">
    <location>
        <begin position="1"/>
        <end position="46"/>
    </location>
</feature>
<accession>A0A818E990</accession>
<feature type="compositionally biased region" description="Low complexity" evidence="2">
    <location>
        <begin position="14"/>
        <end position="24"/>
    </location>
</feature>
<feature type="compositionally biased region" description="Acidic residues" evidence="2">
    <location>
        <begin position="30"/>
        <end position="43"/>
    </location>
</feature>
<dbReference type="PROSITE" id="PS50966">
    <property type="entry name" value="ZF_SWIM"/>
    <property type="match status" value="1"/>
</dbReference>
<protein>
    <recommendedName>
        <fullName evidence="3">SWIM-type domain-containing protein</fullName>
    </recommendedName>
</protein>
<dbReference type="AlphaFoldDB" id="A0A818E990"/>
<evidence type="ECO:0000313" key="7">
    <source>
        <dbReference type="Proteomes" id="UP000663869"/>
    </source>
</evidence>
<feature type="domain" description="SWIM-type" evidence="3">
    <location>
        <begin position="74"/>
        <end position="113"/>
    </location>
</feature>
<dbReference type="EMBL" id="CAJNYU010001677">
    <property type="protein sequence ID" value="CAF3456219.1"/>
    <property type="molecule type" value="Genomic_DNA"/>
</dbReference>
<proteinExistence type="predicted"/>